<dbReference type="PANTHER" id="PTHR10545:SF29">
    <property type="entry name" value="GH14572P-RELATED"/>
    <property type="match status" value="1"/>
</dbReference>
<gene>
    <name evidence="4" type="ORF">ADEAN_000668400</name>
</gene>
<evidence type="ECO:0000256" key="1">
    <source>
        <dbReference type="ARBA" id="ARBA00022679"/>
    </source>
</evidence>
<evidence type="ECO:0000313" key="5">
    <source>
        <dbReference type="Proteomes" id="UP000515908"/>
    </source>
</evidence>
<dbReference type="SUPFAM" id="SSF55729">
    <property type="entry name" value="Acyl-CoA N-acyltransferases (Nat)"/>
    <property type="match status" value="1"/>
</dbReference>
<dbReference type="EMBL" id="LR877157">
    <property type="protein sequence ID" value="CAD2219182.1"/>
    <property type="molecule type" value="Genomic_DNA"/>
</dbReference>
<evidence type="ECO:0000313" key="4">
    <source>
        <dbReference type="EMBL" id="CAD2219182.1"/>
    </source>
</evidence>
<dbReference type="Gene3D" id="3.40.630.30">
    <property type="match status" value="1"/>
</dbReference>
<keyword evidence="2" id="KW-0012">Acyltransferase</keyword>
<dbReference type="GO" id="GO:0008080">
    <property type="term" value="F:N-acetyltransferase activity"/>
    <property type="evidence" value="ECO:0007669"/>
    <property type="project" value="UniProtKB-ARBA"/>
</dbReference>
<dbReference type="AlphaFoldDB" id="A0A7G2CLP1"/>
<dbReference type="VEuPathDB" id="TriTrypDB:ADEAN_000668400"/>
<feature type="domain" description="N-acetyltransferase" evidence="3">
    <location>
        <begin position="17"/>
        <end position="169"/>
    </location>
</feature>
<dbReference type="Pfam" id="PF00583">
    <property type="entry name" value="Acetyltransf_1"/>
    <property type="match status" value="1"/>
</dbReference>
<dbReference type="Proteomes" id="UP000515908">
    <property type="component" value="Chromosome 13"/>
</dbReference>
<keyword evidence="1 4" id="KW-0808">Transferase</keyword>
<evidence type="ECO:0000256" key="2">
    <source>
        <dbReference type="ARBA" id="ARBA00023315"/>
    </source>
</evidence>
<name>A0A7G2CLP1_9TRYP</name>
<dbReference type="InterPro" id="IPR016181">
    <property type="entry name" value="Acyl_CoA_acyltransferase"/>
</dbReference>
<dbReference type="PANTHER" id="PTHR10545">
    <property type="entry name" value="DIAMINE N-ACETYLTRANSFERASE"/>
    <property type="match status" value="1"/>
</dbReference>
<proteinExistence type="predicted"/>
<dbReference type="PROSITE" id="PS51186">
    <property type="entry name" value="GNAT"/>
    <property type="match status" value="1"/>
</dbReference>
<keyword evidence="5" id="KW-1185">Reference proteome</keyword>
<accession>A0A7G2CLP1</accession>
<reference evidence="4 5" key="1">
    <citation type="submission" date="2020-08" db="EMBL/GenBank/DDBJ databases">
        <authorList>
            <person name="Newling K."/>
            <person name="Davey J."/>
            <person name="Forrester S."/>
        </authorList>
    </citation>
    <scope>NUCLEOTIDE SEQUENCE [LARGE SCALE GENOMIC DNA]</scope>
    <source>
        <strain evidence="5">Crithidia deanei Carvalho (ATCC PRA-265)</strain>
    </source>
</reference>
<sequence>MIRRATTLHNTPSSMSIAVRKAVRADIPTMVDMQIAMAKETENLDLDRAVLTRGMTIPFEKPNVADYYVAYDTDPTRVVGMLMTTQEWSDWRAASILWIQSVFIAKDYRRKGVYTAMYQYLKKMVEDSEYYGGIRLYVETENKRAQGTYTKMGMEKEHYYMMKWMKSHF</sequence>
<evidence type="ECO:0000259" key="3">
    <source>
        <dbReference type="PROSITE" id="PS51186"/>
    </source>
</evidence>
<dbReference type="CDD" id="cd04301">
    <property type="entry name" value="NAT_SF"/>
    <property type="match status" value="1"/>
</dbReference>
<organism evidence="4 5">
    <name type="scientific">Angomonas deanei</name>
    <dbReference type="NCBI Taxonomy" id="59799"/>
    <lineage>
        <taxon>Eukaryota</taxon>
        <taxon>Discoba</taxon>
        <taxon>Euglenozoa</taxon>
        <taxon>Kinetoplastea</taxon>
        <taxon>Metakinetoplastina</taxon>
        <taxon>Trypanosomatida</taxon>
        <taxon>Trypanosomatidae</taxon>
        <taxon>Strigomonadinae</taxon>
        <taxon>Angomonas</taxon>
    </lineage>
</organism>
<dbReference type="InterPro" id="IPR000182">
    <property type="entry name" value="GNAT_dom"/>
</dbReference>
<dbReference type="InterPro" id="IPR051016">
    <property type="entry name" value="Diverse_Substrate_AcTransf"/>
</dbReference>
<protein>
    <submittedName>
        <fullName evidence="4">Acetyltransferase (GNAT) family/Acetyltransferase (GNAT) domain containing protein, putative</fullName>
    </submittedName>
</protein>